<dbReference type="PROSITE" id="PS50294">
    <property type="entry name" value="WD_REPEATS_REGION"/>
    <property type="match status" value="2"/>
</dbReference>
<dbReference type="Pfam" id="PF00400">
    <property type="entry name" value="WD40"/>
    <property type="match status" value="4"/>
</dbReference>
<dbReference type="PANTHER" id="PTHR17605:SF0">
    <property type="entry name" value="RIBOSOME BIOGENESIS PROTEIN BOP1"/>
    <property type="match status" value="1"/>
</dbReference>
<organism evidence="9 10">
    <name type="scientific">Tritrichomonas foetus</name>
    <dbReference type="NCBI Taxonomy" id="1144522"/>
    <lineage>
        <taxon>Eukaryota</taxon>
        <taxon>Metamonada</taxon>
        <taxon>Parabasalia</taxon>
        <taxon>Tritrichomonadida</taxon>
        <taxon>Tritrichomonadidae</taxon>
        <taxon>Tritrichomonas</taxon>
    </lineage>
</organism>
<keyword evidence="6" id="KW-0539">Nucleus</keyword>
<accession>A0A1J4KJZ4</accession>
<dbReference type="PROSITE" id="PS00678">
    <property type="entry name" value="WD_REPEATS_1"/>
    <property type="match status" value="1"/>
</dbReference>
<dbReference type="VEuPathDB" id="TrichDB:TRFO_03830"/>
<evidence type="ECO:0000256" key="6">
    <source>
        <dbReference type="ARBA" id="ARBA00023242"/>
    </source>
</evidence>
<gene>
    <name evidence="9" type="ORF">TRFO_03830</name>
</gene>
<comment type="caution">
    <text evidence="9">The sequence shown here is derived from an EMBL/GenBank/DDBJ whole genome shotgun (WGS) entry which is preliminary data.</text>
</comment>
<evidence type="ECO:0000256" key="4">
    <source>
        <dbReference type="ARBA" id="ARBA00022574"/>
    </source>
</evidence>
<dbReference type="InterPro" id="IPR028598">
    <property type="entry name" value="BOP1/Erb1"/>
</dbReference>
<dbReference type="GO" id="GO:0070545">
    <property type="term" value="C:PeBoW complex"/>
    <property type="evidence" value="ECO:0007669"/>
    <property type="project" value="TreeGrafter"/>
</dbReference>
<evidence type="ECO:0000256" key="2">
    <source>
        <dbReference type="ARBA" id="ARBA00022517"/>
    </source>
</evidence>
<dbReference type="SMART" id="SM00320">
    <property type="entry name" value="WD40"/>
    <property type="match status" value="6"/>
</dbReference>
<keyword evidence="5" id="KW-0677">Repeat</keyword>
<dbReference type="InterPro" id="IPR001680">
    <property type="entry name" value="WD40_rpt"/>
</dbReference>
<evidence type="ECO:0000256" key="5">
    <source>
        <dbReference type="ARBA" id="ARBA00022737"/>
    </source>
</evidence>
<keyword evidence="3" id="KW-0698">rRNA processing</keyword>
<dbReference type="PANTHER" id="PTHR17605">
    <property type="entry name" value="RIBOSOME BIOGENESIS PROTEIN BOP1 BLOCK OF PROLIFERATION 1 PROTEIN"/>
    <property type="match status" value="1"/>
</dbReference>
<keyword evidence="10" id="KW-1185">Reference proteome</keyword>
<dbReference type="Pfam" id="PF08145">
    <property type="entry name" value="BOP1NT"/>
    <property type="match status" value="2"/>
</dbReference>
<dbReference type="SUPFAM" id="SSF50978">
    <property type="entry name" value="WD40 repeat-like"/>
    <property type="match status" value="1"/>
</dbReference>
<dbReference type="GeneID" id="94826246"/>
<feature type="repeat" description="WD" evidence="7">
    <location>
        <begin position="261"/>
        <end position="302"/>
    </location>
</feature>
<dbReference type="GO" id="GO:0030687">
    <property type="term" value="C:preribosome, large subunit precursor"/>
    <property type="evidence" value="ECO:0007669"/>
    <property type="project" value="TreeGrafter"/>
</dbReference>
<feature type="domain" description="BOP1 N-terminal" evidence="8">
    <location>
        <begin position="30"/>
        <end position="254"/>
    </location>
</feature>
<dbReference type="OrthoDB" id="5571054at2759"/>
<dbReference type="GO" id="GO:0000463">
    <property type="term" value="P:maturation of LSU-rRNA from tricistronic rRNA transcript (SSU-rRNA, 5.8S rRNA, LSU-rRNA)"/>
    <property type="evidence" value="ECO:0007669"/>
    <property type="project" value="TreeGrafter"/>
</dbReference>
<dbReference type="AlphaFoldDB" id="A0A1J4KJZ4"/>
<dbReference type="Proteomes" id="UP000179807">
    <property type="component" value="Unassembled WGS sequence"/>
</dbReference>
<dbReference type="RefSeq" id="XP_068364769.1">
    <property type="nucleotide sequence ID" value="XM_068491542.1"/>
</dbReference>
<proteinExistence type="predicted"/>
<dbReference type="EMBL" id="MLAK01000582">
    <property type="protein sequence ID" value="OHT11633.1"/>
    <property type="molecule type" value="Genomic_DNA"/>
</dbReference>
<evidence type="ECO:0000313" key="10">
    <source>
        <dbReference type="Proteomes" id="UP000179807"/>
    </source>
</evidence>
<dbReference type="InterPro" id="IPR036322">
    <property type="entry name" value="WD40_repeat_dom_sf"/>
</dbReference>
<name>A0A1J4KJZ4_9EUKA</name>
<dbReference type="Gene3D" id="2.130.10.10">
    <property type="entry name" value="YVTN repeat-like/Quinoprotein amine dehydrogenase"/>
    <property type="match status" value="1"/>
</dbReference>
<evidence type="ECO:0000259" key="8">
    <source>
        <dbReference type="SMART" id="SM01035"/>
    </source>
</evidence>
<evidence type="ECO:0000256" key="1">
    <source>
        <dbReference type="ARBA" id="ARBA00004604"/>
    </source>
</evidence>
<dbReference type="InterPro" id="IPR019775">
    <property type="entry name" value="WD40_repeat_CS"/>
</dbReference>
<dbReference type="PROSITE" id="PS50082">
    <property type="entry name" value="WD_REPEATS_2"/>
    <property type="match status" value="2"/>
</dbReference>
<dbReference type="SMART" id="SM01035">
    <property type="entry name" value="BOP1NT"/>
    <property type="match status" value="1"/>
</dbReference>
<feature type="repeat" description="WD" evidence="7">
    <location>
        <begin position="554"/>
        <end position="579"/>
    </location>
</feature>
<protein>
    <submittedName>
        <fullName evidence="9">Block of proliferation protein</fullName>
    </submittedName>
</protein>
<dbReference type="CDD" id="cd00200">
    <property type="entry name" value="WD40"/>
    <property type="match status" value="1"/>
</dbReference>
<evidence type="ECO:0000256" key="7">
    <source>
        <dbReference type="PROSITE-ProRule" id="PRU00221"/>
    </source>
</evidence>
<dbReference type="InterPro" id="IPR015943">
    <property type="entry name" value="WD40/YVTN_repeat-like_dom_sf"/>
</dbReference>
<reference evidence="9" key="1">
    <citation type="submission" date="2016-10" db="EMBL/GenBank/DDBJ databases">
        <authorList>
            <person name="Benchimol M."/>
            <person name="Almeida L.G."/>
            <person name="Vasconcelos A.T."/>
            <person name="Perreira-Neves A."/>
            <person name="Rosa I.A."/>
            <person name="Tasca T."/>
            <person name="Bogo M.R."/>
            <person name="de Souza W."/>
        </authorList>
    </citation>
    <scope>NUCLEOTIDE SEQUENCE [LARGE SCALE GENOMIC DNA]</scope>
    <source>
        <strain evidence="9">K</strain>
    </source>
</reference>
<keyword evidence="2" id="KW-0690">Ribosome biogenesis</keyword>
<keyword evidence="4 7" id="KW-0853">WD repeat</keyword>
<comment type="subcellular location">
    <subcellularLocation>
        <location evidence="1">Nucleus</location>
        <location evidence="1">Nucleolus</location>
    </subcellularLocation>
</comment>
<evidence type="ECO:0000313" key="9">
    <source>
        <dbReference type="EMBL" id="OHT11633.1"/>
    </source>
</evidence>
<sequence>MEMRPMNDNSSDSEDEAPINIVGNIPLEWYDQFSHIGYTATGEKVIPKERPNAIDEIIERSTNKEWWRKIYDKLSGEYKTISSEDLDLIHRIRTGRVALKDFQLHRPFTEKEYPDKIHPVTNSYIQKAHFQPSQSALKKVAKYIAAIRAGELEDKEEEVEEAIDIWSEDFYARPQKRRGRPAPKMDKPYTADSYNPEGGKTILDIDGYNMAVRERYDRCCDLYLRPREMRARLPDTAAELLPELPDPESLKPFPTAESIRFVGHKARVRSIDISPSGALLASGSSDGELRIWELQTGFCIKTINLAELAGREAPVVSVAFCPTKERSLLVACCGKFAFLIRLRDDFELPQPNDEMIQMTDNIIGITHARVMDMRQCVFNRSGNFLALLGQSRLVFIYHTSTWEYRTPITSTRSYIQAVQFHPSLPQFFVASQHHIFVYDLKDRVKLMQLRPNVQWISSIDIHPTGDHVIAGSYDGRGFWFDKELQVEPYKVIRNHEKPVRDVSFHRRFPLFATCSDDAKIVVFHGQVFDNLTTNPLLVPVKELHGHNMNGVLGVLAIVWHPTQPWLISSGADHTIRLWA</sequence>
<evidence type="ECO:0000256" key="3">
    <source>
        <dbReference type="ARBA" id="ARBA00022552"/>
    </source>
</evidence>
<dbReference type="GO" id="GO:0043021">
    <property type="term" value="F:ribonucleoprotein complex binding"/>
    <property type="evidence" value="ECO:0007669"/>
    <property type="project" value="TreeGrafter"/>
</dbReference>
<dbReference type="InterPro" id="IPR012953">
    <property type="entry name" value="BOP1_N_dom"/>
</dbReference>